<evidence type="ECO:0000259" key="12">
    <source>
        <dbReference type="Pfam" id="PF00593"/>
    </source>
</evidence>
<sequence>MMRKNLLSLLFAVFIGLQAFAQDKTVSGKVTSSDDGTPLPGVSVSVKGTSRGTTTDASGVYKITVSGNSTLIFSFIGFTSQQVPVNNRTIIDLQLASDAQELSEAVVVGYGTQSRRTLTGSQASVKGSEIATMPTNTFDKALQGRAAGVQVLGANGTPGGAAQVRVRGVGTIKGGTDPLYVVDGVQINSNSGSAAFTSSNPLNYLNPNDIESIEVLKDAASAAIYGAAAANGVVLITTKKGKSGATKISFDAFSGIVEPTKYLDVLNTQEFIAVRNEALINQSPTTEPAAAMRTTLGAIRLDPALTADQIAALPTYDWQRESYVSGKTSNYSISLNGGSDKSTFYLSGSYNSSDANVRNVDYKGGNINAKISNKVTSRLTVDNSINLSSFIQRGQFGGPAGGSFLGSPTFSAPLILPHNPIYKDDGTYYGTPADGGIAGVLNQNVLMVSDLNKIESRVNQAIASTVLTYKIMKGLSFRPSASVDYRFIKGFNFQDPRTADAFNVRGRIQNQNTENINFILNAVVNYDKQISSVHNISALAGAEYRRDQSENVQQSAEGIPTPQFTVAGAAANPITTFASWTAFKKAGVFGRVSYDYAGKYLLGLTARYDGSSRFGANNLWGFFPGISAGWDLSQEAFLKNNAYVNQLKLRASYGSLGADQIGNFDSRGLYGGGFNYGGVSGIAPTQLANPNLRWEQNVTTNFALDYGLFNNRVQGSVEYFIRTSKDLILDRPVTWLSGYSTISENVGELQNKGLEFDIRTVNVDKSANNRGFKWTTSFNFTQIDNKVTKLYDTLTTLPGRAVDGWIKIGYPVNSIYTAEYAGVNPATGRAMWYDNNGNIIYRLAGNPDSYSKIIGSQIPRYYGGLTNTFSYKGFDLEVFLNYEFGRTVFNNQSAFMAENGGRLFNTLRSIYENRWTTPGQITTVPRPFNGNAEVLGSGITAGSRFYEDASFIRVKTLTFGYNFSRELLKKVKIDRARLYVQGYNLYTWSKWTGFDSEFVNLGSGNNGTIPQPRTLTFGLQLGL</sequence>
<keyword evidence="3 8" id="KW-1134">Transmembrane beta strand</keyword>
<keyword evidence="11" id="KW-0732">Signal</keyword>
<dbReference type="Gene3D" id="2.170.130.10">
    <property type="entry name" value="TonB-dependent receptor, plug domain"/>
    <property type="match status" value="1"/>
</dbReference>
<proteinExistence type="inferred from homology"/>
<dbReference type="Proteomes" id="UP000609064">
    <property type="component" value="Unassembled WGS sequence"/>
</dbReference>
<evidence type="ECO:0000256" key="5">
    <source>
        <dbReference type="ARBA" id="ARBA00023077"/>
    </source>
</evidence>
<keyword evidence="4 8" id="KW-0812">Transmembrane</keyword>
<feature type="domain" description="TonB-dependent receptor plug" evidence="13">
    <location>
        <begin position="116"/>
        <end position="233"/>
    </location>
</feature>
<dbReference type="AlphaFoldDB" id="A0A916YT98"/>
<dbReference type="Gene3D" id="2.60.40.1120">
    <property type="entry name" value="Carboxypeptidase-like, regulatory domain"/>
    <property type="match status" value="1"/>
</dbReference>
<comment type="similarity">
    <text evidence="8 9">Belongs to the TonB-dependent receptor family.</text>
</comment>
<evidence type="ECO:0000256" key="7">
    <source>
        <dbReference type="ARBA" id="ARBA00023237"/>
    </source>
</evidence>
<comment type="subcellular location">
    <subcellularLocation>
        <location evidence="1 8">Cell outer membrane</location>
        <topology evidence="1 8">Multi-pass membrane protein</topology>
    </subcellularLocation>
</comment>
<evidence type="ECO:0000256" key="1">
    <source>
        <dbReference type="ARBA" id="ARBA00004571"/>
    </source>
</evidence>
<dbReference type="Gene3D" id="2.40.170.20">
    <property type="entry name" value="TonB-dependent receptor, beta-barrel domain"/>
    <property type="match status" value="1"/>
</dbReference>
<dbReference type="NCBIfam" id="TIGR04057">
    <property type="entry name" value="SusC_RagA_signa"/>
    <property type="match status" value="1"/>
</dbReference>
<keyword evidence="6 8" id="KW-0472">Membrane</keyword>
<reference evidence="14" key="1">
    <citation type="journal article" date="2014" name="Int. J. Syst. Evol. Microbiol.">
        <title>Complete genome sequence of Corynebacterium casei LMG S-19264T (=DSM 44701T), isolated from a smear-ripened cheese.</title>
        <authorList>
            <consortium name="US DOE Joint Genome Institute (JGI-PGF)"/>
            <person name="Walter F."/>
            <person name="Albersmeier A."/>
            <person name="Kalinowski J."/>
            <person name="Ruckert C."/>
        </authorList>
    </citation>
    <scope>NUCLEOTIDE SEQUENCE</scope>
    <source>
        <strain evidence="14">CGMCC 1.15958</strain>
    </source>
</reference>
<evidence type="ECO:0000313" key="14">
    <source>
        <dbReference type="EMBL" id="GGD60465.1"/>
    </source>
</evidence>
<evidence type="ECO:0000259" key="13">
    <source>
        <dbReference type="Pfam" id="PF07715"/>
    </source>
</evidence>
<dbReference type="Pfam" id="PF00593">
    <property type="entry name" value="TonB_dep_Rec_b-barrel"/>
    <property type="match status" value="1"/>
</dbReference>
<dbReference type="InterPro" id="IPR012910">
    <property type="entry name" value="Plug_dom"/>
</dbReference>
<evidence type="ECO:0000256" key="9">
    <source>
        <dbReference type="RuleBase" id="RU003357"/>
    </source>
</evidence>
<evidence type="ECO:0000256" key="4">
    <source>
        <dbReference type="ARBA" id="ARBA00022692"/>
    </source>
</evidence>
<keyword evidence="15" id="KW-1185">Reference proteome</keyword>
<comment type="caution">
    <text evidence="14">The sequence shown here is derived from an EMBL/GenBank/DDBJ whole genome shotgun (WGS) entry which is preliminary data.</text>
</comment>
<accession>A0A916YT98</accession>
<dbReference type="Pfam" id="PF13715">
    <property type="entry name" value="CarbopepD_reg_2"/>
    <property type="match status" value="1"/>
</dbReference>
<dbReference type="InterPro" id="IPR023996">
    <property type="entry name" value="TonB-dep_OMP_SusC/RagA"/>
</dbReference>
<feature type="domain" description="TonB-dependent receptor-like beta-barrel" evidence="12">
    <location>
        <begin position="455"/>
        <end position="885"/>
    </location>
</feature>
<dbReference type="GO" id="GO:0009279">
    <property type="term" value="C:cell outer membrane"/>
    <property type="evidence" value="ECO:0007669"/>
    <property type="project" value="UniProtKB-SubCell"/>
</dbReference>
<feature type="region of interest" description="Disordered" evidence="10">
    <location>
        <begin position="29"/>
        <end position="53"/>
    </location>
</feature>
<evidence type="ECO:0000256" key="6">
    <source>
        <dbReference type="ARBA" id="ARBA00023136"/>
    </source>
</evidence>
<dbReference type="InterPro" id="IPR039426">
    <property type="entry name" value="TonB-dep_rcpt-like"/>
</dbReference>
<dbReference type="InterPro" id="IPR008969">
    <property type="entry name" value="CarboxyPept-like_regulatory"/>
</dbReference>
<evidence type="ECO:0000256" key="3">
    <source>
        <dbReference type="ARBA" id="ARBA00022452"/>
    </source>
</evidence>
<organism evidence="14 15">
    <name type="scientific">Emticicia aquatilis</name>
    <dbReference type="NCBI Taxonomy" id="1537369"/>
    <lineage>
        <taxon>Bacteria</taxon>
        <taxon>Pseudomonadati</taxon>
        <taxon>Bacteroidota</taxon>
        <taxon>Cytophagia</taxon>
        <taxon>Cytophagales</taxon>
        <taxon>Leadbetterellaceae</taxon>
        <taxon>Emticicia</taxon>
    </lineage>
</organism>
<dbReference type="InterPro" id="IPR000531">
    <property type="entry name" value="Beta-barrel_TonB"/>
</dbReference>
<dbReference type="InterPro" id="IPR037066">
    <property type="entry name" value="Plug_dom_sf"/>
</dbReference>
<dbReference type="SUPFAM" id="SSF56935">
    <property type="entry name" value="Porins"/>
    <property type="match status" value="1"/>
</dbReference>
<dbReference type="EMBL" id="BMKK01000005">
    <property type="protein sequence ID" value="GGD60465.1"/>
    <property type="molecule type" value="Genomic_DNA"/>
</dbReference>
<feature type="signal peptide" evidence="11">
    <location>
        <begin position="1"/>
        <end position="21"/>
    </location>
</feature>
<reference evidence="14" key="2">
    <citation type="submission" date="2020-09" db="EMBL/GenBank/DDBJ databases">
        <authorList>
            <person name="Sun Q."/>
            <person name="Zhou Y."/>
        </authorList>
    </citation>
    <scope>NUCLEOTIDE SEQUENCE</scope>
    <source>
        <strain evidence="14">CGMCC 1.15958</strain>
    </source>
</reference>
<name>A0A916YT98_9BACT</name>
<feature type="chain" id="PRO_5037180469" evidence="11">
    <location>
        <begin position="22"/>
        <end position="1023"/>
    </location>
</feature>
<evidence type="ECO:0000256" key="2">
    <source>
        <dbReference type="ARBA" id="ARBA00022448"/>
    </source>
</evidence>
<dbReference type="Pfam" id="PF07715">
    <property type="entry name" value="Plug"/>
    <property type="match status" value="1"/>
</dbReference>
<dbReference type="InterPro" id="IPR036942">
    <property type="entry name" value="Beta-barrel_TonB_sf"/>
</dbReference>
<dbReference type="PROSITE" id="PS52016">
    <property type="entry name" value="TONB_DEPENDENT_REC_3"/>
    <property type="match status" value="1"/>
</dbReference>
<evidence type="ECO:0000256" key="11">
    <source>
        <dbReference type="SAM" id="SignalP"/>
    </source>
</evidence>
<keyword evidence="5 9" id="KW-0798">TonB box</keyword>
<evidence type="ECO:0000256" key="8">
    <source>
        <dbReference type="PROSITE-ProRule" id="PRU01360"/>
    </source>
</evidence>
<gene>
    <name evidence="14" type="ORF">GCM10011514_25520</name>
</gene>
<evidence type="ECO:0000313" key="15">
    <source>
        <dbReference type="Proteomes" id="UP000609064"/>
    </source>
</evidence>
<dbReference type="InterPro" id="IPR023997">
    <property type="entry name" value="TonB-dep_OMP_SusC/RagA_CS"/>
</dbReference>
<evidence type="ECO:0000256" key="10">
    <source>
        <dbReference type="SAM" id="MobiDB-lite"/>
    </source>
</evidence>
<keyword evidence="7 8" id="KW-0998">Cell outer membrane</keyword>
<protein>
    <submittedName>
        <fullName evidence="14">SusC/RagA family TonB-linked outer membrane protein</fullName>
    </submittedName>
</protein>
<dbReference type="NCBIfam" id="TIGR04056">
    <property type="entry name" value="OMP_RagA_SusC"/>
    <property type="match status" value="1"/>
</dbReference>
<dbReference type="SUPFAM" id="SSF49464">
    <property type="entry name" value="Carboxypeptidase regulatory domain-like"/>
    <property type="match status" value="1"/>
</dbReference>
<keyword evidence="2 8" id="KW-0813">Transport</keyword>